<dbReference type="GO" id="GO:0004483">
    <property type="term" value="F:methyltransferase cap1 activity"/>
    <property type="evidence" value="ECO:0007669"/>
    <property type="project" value="UniProtKB-UniRule"/>
</dbReference>
<keyword evidence="6" id="KW-1185">Reference proteome</keyword>
<dbReference type="SUPFAM" id="SSF53335">
    <property type="entry name" value="S-adenosyl-L-methionine-dependent methyltransferases"/>
    <property type="match status" value="1"/>
</dbReference>
<dbReference type="PROSITE" id="PS51613">
    <property type="entry name" value="SAM_MT_RRMJ"/>
    <property type="match status" value="1"/>
</dbReference>
<comment type="subcellular location">
    <subcellularLocation>
        <location evidence="1">Nucleus</location>
    </subcellularLocation>
</comment>
<reference evidence="5 6" key="1">
    <citation type="submission" date="2020-11" db="EMBL/GenBank/DDBJ databases">
        <authorList>
            <person name="Wallbank WR R."/>
            <person name="Pardo Diaz C."/>
            <person name="Kozak K."/>
            <person name="Martin S."/>
            <person name="Jiggins C."/>
            <person name="Moest M."/>
            <person name="Warren A I."/>
            <person name="Generalovic N T."/>
            <person name="Byers J.R.P. K."/>
            <person name="Montejo-Kovacevich G."/>
            <person name="Yen C E."/>
        </authorList>
    </citation>
    <scope>NUCLEOTIDE SEQUENCE [LARGE SCALE GENOMIC DNA]</scope>
</reference>
<sequence length="913" mass="105158">MESEIIGNVPTGSATSRCIFTTVWFQLSIEFTTVVGLAKTVNVKRVLMWLGSPRWINNTNLEITSKEKESWHLHQTKRTTIRQQTSCLKLRAGIQRHHPYSSHFLPQSQPDGVLKSNSLKRRYSSQSTSSSTHDEETPEPPQKKFNYSNNAMRAMLNMGYDPQKGLGKSGQGILDPIEPSTQEGRRGFGLKLDGLDASALKWSPEMEEVTIPETIEWLKNEDTDLYDITMEDLAGWVRVGHKKLTIDDETKFCNPEILENVLSSKTVFDKLDGNKMRFARNRSNPFELIKGAIFMNRAAVKMANIDSLCDFMFTNPVDENGQSLIKNNDLLYFADICAGPGGFSEYVLFRKQWEAKGFGFTLKGNNDFKLDKFLAGPPETFDPYYGVKDDGNIFDPENITSFMDFVLKQTETGVHFVMADGGFSVEGQENIQEILSKQLYLCQCLVALSILREKGHFLVKLFDLFTPFSVGLVYLMYKCFEEISICKPNTSRPANSERYLVCKWKKNHTDTIRRHLFHINEEMWANTDENADITELVCQDILMQDEKFINYITNSNNKFGANQIVGLIKVAAFCNDTKLEEKRQNEIREKCLELWRIPDKARRDSEKVSIESMFSELLGNWSKNRKFLEMQPKELCSVGDLKKRFSSIYNWHFVPIGREETERNIRAIFLCRGGHDVHVYTASGTWRLLRDISVEITPKSLFYGEVVTEMTGESRSQCKVLALHIIDAIYLGGKDIRKYSLTERMKMCEKFARALNKPTKPNAAPIAPIRAKKLFPLIELESFFEQMKPYKLKDGSTRLGLRIRTEDERTERFYVPGGLMFFNAIYPPLTCHLSKSTQCHYFSDPRTKKSFYIQEVPNPGEVFTSFRATFELRLLWRWVNVHQVDKHLDESVKSPGILYRSDFYQFLRETLIA</sequence>
<dbReference type="EC" id="2.1.1.57" evidence="1"/>
<dbReference type="FunCoup" id="A0A7R8YZB1">
    <property type="interactions" value="2620"/>
</dbReference>
<dbReference type="GO" id="GO:0005634">
    <property type="term" value="C:nucleus"/>
    <property type="evidence" value="ECO:0007669"/>
    <property type="project" value="UniProtKB-SubCell"/>
</dbReference>
<dbReference type="InterPro" id="IPR025816">
    <property type="entry name" value="RrmJ-type_MeTrfase"/>
</dbReference>
<dbReference type="GO" id="GO:0005737">
    <property type="term" value="C:cytoplasm"/>
    <property type="evidence" value="ECO:0007669"/>
    <property type="project" value="TreeGrafter"/>
</dbReference>
<organism evidence="5 6">
    <name type="scientific">Hermetia illucens</name>
    <name type="common">Black soldier fly</name>
    <dbReference type="NCBI Taxonomy" id="343691"/>
    <lineage>
        <taxon>Eukaryota</taxon>
        <taxon>Metazoa</taxon>
        <taxon>Ecdysozoa</taxon>
        <taxon>Arthropoda</taxon>
        <taxon>Hexapoda</taxon>
        <taxon>Insecta</taxon>
        <taxon>Pterygota</taxon>
        <taxon>Neoptera</taxon>
        <taxon>Endopterygota</taxon>
        <taxon>Diptera</taxon>
        <taxon>Brachycera</taxon>
        <taxon>Stratiomyomorpha</taxon>
        <taxon>Stratiomyidae</taxon>
        <taxon>Hermetiinae</taxon>
        <taxon>Hermetia</taxon>
    </lineage>
</organism>
<protein>
    <recommendedName>
        <fullName evidence="1">Cap-specific mRNA (nucleoside-2'-O-)-methyltransferase 1</fullName>
        <ecNumber evidence="1">2.1.1.57</ecNumber>
    </recommendedName>
    <alternativeName>
        <fullName evidence="1">Cap1 2'O-ribose methyltransferase 1</fullName>
    </alternativeName>
</protein>
<dbReference type="GO" id="GO:0016556">
    <property type="term" value="P:mRNA modification"/>
    <property type="evidence" value="ECO:0007669"/>
    <property type="project" value="UniProtKB-UniRule"/>
</dbReference>
<evidence type="ECO:0000256" key="2">
    <source>
        <dbReference type="SAM" id="MobiDB-lite"/>
    </source>
</evidence>
<feature type="region of interest" description="Disordered" evidence="2">
    <location>
        <begin position="118"/>
        <end position="146"/>
    </location>
</feature>
<dbReference type="AlphaFoldDB" id="A0A7R8YZB1"/>
<accession>A0A7R8YZB1</accession>
<dbReference type="PROSITE" id="PS50174">
    <property type="entry name" value="G_PATCH"/>
    <property type="match status" value="1"/>
</dbReference>
<keyword evidence="1" id="KW-0489">Methyltransferase</keyword>
<dbReference type="GO" id="GO:0006370">
    <property type="term" value="P:7-methylguanosine mRNA capping"/>
    <property type="evidence" value="ECO:0007669"/>
    <property type="project" value="UniProtKB-UniRule"/>
</dbReference>
<dbReference type="InterPro" id="IPR000467">
    <property type="entry name" value="G_patch_dom"/>
</dbReference>
<gene>
    <name evidence="5" type="ORF">HERILL_LOCUS13776</name>
</gene>
<dbReference type="OrthoDB" id="10251234at2759"/>
<comment type="function">
    <text evidence="1">S-adenosyl-L-methionine-dependent methyltransferase that mediates RNA cap1 2'-O-ribose methylation to the 5'-cap structure of RNAs. Methylates the ribose of the first nucleotide of a m(7)GpppG-capped mRNA to produce m(7)GpppNmp (cap1).</text>
</comment>
<dbReference type="SMART" id="SM00443">
    <property type="entry name" value="G_patch"/>
    <property type="match status" value="1"/>
</dbReference>
<keyword evidence="1" id="KW-0506">mRNA capping</keyword>
<dbReference type="PANTHER" id="PTHR16121">
    <property type="entry name" value="CAP-SPECIFIC MRNA (NUCLEOSIDE-2'-O-)-METHYLTRANSFERASE 1-RELATED"/>
    <property type="match status" value="1"/>
</dbReference>
<dbReference type="PANTHER" id="PTHR16121:SF0">
    <property type="entry name" value="CAP-SPECIFIC MRNA (NUCLEOSIDE-2'-O-)-METHYLTRANSFERASE 1"/>
    <property type="match status" value="1"/>
</dbReference>
<evidence type="ECO:0000256" key="1">
    <source>
        <dbReference type="RuleBase" id="RU368012"/>
    </source>
</evidence>
<evidence type="ECO:0000313" key="5">
    <source>
        <dbReference type="EMBL" id="CAD7091359.1"/>
    </source>
</evidence>
<evidence type="ECO:0000259" key="4">
    <source>
        <dbReference type="PROSITE" id="PS51613"/>
    </source>
</evidence>
<dbReference type="Pfam" id="PF01585">
    <property type="entry name" value="G-patch"/>
    <property type="match status" value="1"/>
</dbReference>
<name>A0A7R8YZB1_HERIL</name>
<evidence type="ECO:0000259" key="3">
    <source>
        <dbReference type="PROSITE" id="PS50174"/>
    </source>
</evidence>
<keyword evidence="1" id="KW-0808">Transferase</keyword>
<dbReference type="Pfam" id="PF01728">
    <property type="entry name" value="FtsJ"/>
    <property type="match status" value="1"/>
</dbReference>
<comment type="catalytic activity">
    <reaction evidence="1">
        <text>a 5'-end (N(7)-methyl 5'-triphosphoguanosine)-ribonucleoside in mRNA + S-adenosyl-L-methionine = a 5'-end (N(7)-methyl 5'-triphosphoguanosine)-(2'-O-methyl-ribonucleoside) in mRNA + S-adenosyl-L-homocysteine + H(+)</text>
        <dbReference type="Rhea" id="RHEA:67020"/>
        <dbReference type="Rhea" id="RHEA-COMP:17167"/>
        <dbReference type="Rhea" id="RHEA-COMP:17168"/>
        <dbReference type="ChEBI" id="CHEBI:15378"/>
        <dbReference type="ChEBI" id="CHEBI:57856"/>
        <dbReference type="ChEBI" id="CHEBI:59789"/>
        <dbReference type="ChEBI" id="CHEBI:156461"/>
        <dbReference type="ChEBI" id="CHEBI:167609"/>
        <dbReference type="EC" id="2.1.1.57"/>
    </reaction>
</comment>
<keyword evidence="1" id="KW-0539">Nucleus</keyword>
<dbReference type="FunFam" id="3.40.50.12760:FF:000004">
    <property type="entry name" value="FtsJ-like methyltransferase"/>
    <property type="match status" value="1"/>
</dbReference>
<dbReference type="InterPro" id="IPR050851">
    <property type="entry name" value="mRNA_Cap_2O-Ribose_MeTrfase"/>
</dbReference>
<evidence type="ECO:0000313" key="6">
    <source>
        <dbReference type="Proteomes" id="UP000594454"/>
    </source>
</evidence>
<keyword evidence="1" id="KW-0949">S-adenosyl-L-methionine</keyword>
<proteinExistence type="predicted"/>
<dbReference type="Gene3D" id="3.40.50.12760">
    <property type="match status" value="1"/>
</dbReference>
<feature type="domain" description="RrmJ-type SAM-dependent 2'-O-MTase" evidence="4">
    <location>
        <begin position="293"/>
        <end position="506"/>
    </location>
</feature>
<dbReference type="EMBL" id="LR899013">
    <property type="protein sequence ID" value="CAD7091359.1"/>
    <property type="molecule type" value="Genomic_DNA"/>
</dbReference>
<dbReference type="Gene3D" id="3.30.470.30">
    <property type="entry name" value="DNA ligase/mRNA capping enzyme"/>
    <property type="match status" value="1"/>
</dbReference>
<dbReference type="GO" id="GO:0003676">
    <property type="term" value="F:nucleic acid binding"/>
    <property type="evidence" value="ECO:0007669"/>
    <property type="project" value="UniProtKB-UniRule"/>
</dbReference>
<dbReference type="GO" id="GO:0032259">
    <property type="term" value="P:methylation"/>
    <property type="evidence" value="ECO:0007669"/>
    <property type="project" value="UniProtKB-KW"/>
</dbReference>
<dbReference type="Proteomes" id="UP000594454">
    <property type="component" value="Chromosome 5"/>
</dbReference>
<dbReference type="InParanoid" id="A0A7R8YZB1"/>
<keyword evidence="1" id="KW-0507">mRNA processing</keyword>
<feature type="domain" description="G-patch" evidence="3">
    <location>
        <begin position="147"/>
        <end position="193"/>
    </location>
</feature>
<dbReference type="InterPro" id="IPR029063">
    <property type="entry name" value="SAM-dependent_MTases_sf"/>
</dbReference>
<dbReference type="InterPro" id="IPR002877">
    <property type="entry name" value="RNA_MeTrfase_FtsJ_dom"/>
</dbReference>